<dbReference type="EMBL" id="QJTI01000002">
    <property type="protein sequence ID" value="PYF04979.1"/>
    <property type="molecule type" value="Genomic_DNA"/>
</dbReference>
<comment type="caution">
    <text evidence="1">The sequence shown here is derived from an EMBL/GenBank/DDBJ whole genome shotgun (WGS) entry which is preliminary data.</text>
</comment>
<dbReference type="Pfam" id="PF07505">
    <property type="entry name" value="DUF5131"/>
    <property type="match status" value="1"/>
</dbReference>
<dbReference type="Proteomes" id="UP000248148">
    <property type="component" value="Unassembled WGS sequence"/>
</dbReference>
<gene>
    <name evidence="1" type="ORF">BJ122_102205</name>
</gene>
<proteinExistence type="predicted"/>
<keyword evidence="2" id="KW-1185">Reference proteome</keyword>
<dbReference type="PROSITE" id="PS51257">
    <property type="entry name" value="PROKAR_LIPOPROTEIN"/>
    <property type="match status" value="1"/>
</dbReference>
<evidence type="ECO:0000313" key="1">
    <source>
        <dbReference type="EMBL" id="PYF04979.1"/>
    </source>
</evidence>
<dbReference type="OrthoDB" id="9787478at2"/>
<sequence length="376" mass="41551">MRNEHQIKRTNQAWQPISGCSAVSSGCDDCAMGLRETPALKRLLRTGFVNMTDAGPAWSGSVKLNKGTLLQPMRWRRPRSILVCPHSDLFNESVPDAWRDLVFAAMTLAPQHTFELSTRRSEKMRAWVSDPATPGRIARSILDMVIASIISPSRMMADDWPVTSVGPNPEEPDDVTLMAWPLPNLRLGVAVEDQQRANEHIPNLLATPAAVRFVSAVPLLGPIDLTDIDLLPMLLRGRLRSENDPKCTFDALTGKTNVHPVHGVDDPFDRGVDWVICGGESGPKARPLHPDWARGLRDQCAAVGIPFLFKRWGEWVPEDQSPEDAILPGWARCPWAERDRDGGWSHGDQTSVYRLGKRAAGRLLDGILHNGTPGAQ</sequence>
<dbReference type="RefSeq" id="WP_110779620.1">
    <property type="nucleotide sequence ID" value="NZ_QJTI01000002.1"/>
</dbReference>
<dbReference type="InterPro" id="IPR011101">
    <property type="entry name" value="DUF5131"/>
</dbReference>
<evidence type="ECO:0000313" key="2">
    <source>
        <dbReference type="Proteomes" id="UP000248148"/>
    </source>
</evidence>
<dbReference type="AlphaFoldDB" id="A0A318TZB6"/>
<accession>A0A318TZB6</accession>
<name>A0A318TZB6_9BRAD</name>
<protein>
    <submittedName>
        <fullName evidence="1">Protein gp37</fullName>
    </submittedName>
</protein>
<organism evidence="1 2">
    <name type="scientific">Rhodopseudomonas faecalis</name>
    <dbReference type="NCBI Taxonomy" id="99655"/>
    <lineage>
        <taxon>Bacteria</taxon>
        <taxon>Pseudomonadati</taxon>
        <taxon>Pseudomonadota</taxon>
        <taxon>Alphaproteobacteria</taxon>
        <taxon>Hyphomicrobiales</taxon>
        <taxon>Nitrobacteraceae</taxon>
        <taxon>Rhodopseudomonas</taxon>
    </lineage>
</organism>
<reference evidence="1 2" key="1">
    <citation type="submission" date="2018-06" db="EMBL/GenBank/DDBJ databases">
        <title>Genomic Encyclopedia of Archaeal and Bacterial Type Strains, Phase II (KMG-II): from individual species to whole genera.</title>
        <authorList>
            <person name="Goeker M."/>
        </authorList>
    </citation>
    <scope>NUCLEOTIDE SEQUENCE [LARGE SCALE GENOMIC DNA]</scope>
    <source>
        <strain evidence="1 2">JCM 11668</strain>
    </source>
</reference>